<evidence type="ECO:0000313" key="2">
    <source>
        <dbReference type="EMBL" id="PWR21155.1"/>
    </source>
</evidence>
<keyword evidence="3" id="KW-1185">Reference proteome</keyword>
<sequence length="177" mass="18062">MANHLSEAGLAMSATEDTSRLFRAMGLERKAGDYKDIGPLTRTGRIAAFDESALPMMAAVARSLDAGPAEPAAPSVPAFMPVSAPAPALAEVIAARAERMSPLMASLTPPAPAEAEPPAQREAAASVAPVPVSAPSPSPGISALSRVFERYAASPVEAVPAAPAAGTPLKPLFDRLR</sequence>
<dbReference type="EMBL" id="QGLE01000008">
    <property type="protein sequence ID" value="PWR21155.1"/>
    <property type="molecule type" value="Genomic_DNA"/>
</dbReference>
<dbReference type="Proteomes" id="UP000245461">
    <property type="component" value="Unassembled WGS sequence"/>
</dbReference>
<organism evidence="2 3">
    <name type="scientific">Zavarzinia aquatilis</name>
    <dbReference type="NCBI Taxonomy" id="2211142"/>
    <lineage>
        <taxon>Bacteria</taxon>
        <taxon>Pseudomonadati</taxon>
        <taxon>Pseudomonadota</taxon>
        <taxon>Alphaproteobacteria</taxon>
        <taxon>Rhodospirillales</taxon>
        <taxon>Zavarziniaceae</taxon>
        <taxon>Zavarzinia</taxon>
    </lineage>
</organism>
<reference evidence="2 3" key="1">
    <citation type="submission" date="2018-05" db="EMBL/GenBank/DDBJ databases">
        <title>Zavarzinia sp. HR-AS.</title>
        <authorList>
            <person name="Lee Y."/>
            <person name="Jeon C.O."/>
        </authorList>
    </citation>
    <scope>NUCLEOTIDE SEQUENCE [LARGE SCALE GENOMIC DNA]</scope>
    <source>
        <strain evidence="2 3">HR-AS</strain>
    </source>
</reference>
<comment type="caution">
    <text evidence="2">The sequence shown here is derived from an EMBL/GenBank/DDBJ whole genome shotgun (WGS) entry which is preliminary data.</text>
</comment>
<protein>
    <submittedName>
        <fullName evidence="2">Uncharacterized protein</fullName>
    </submittedName>
</protein>
<gene>
    <name evidence="2" type="ORF">DKG74_14205</name>
</gene>
<evidence type="ECO:0000313" key="3">
    <source>
        <dbReference type="Proteomes" id="UP000245461"/>
    </source>
</evidence>
<feature type="region of interest" description="Disordered" evidence="1">
    <location>
        <begin position="106"/>
        <end position="138"/>
    </location>
</feature>
<proteinExistence type="predicted"/>
<evidence type="ECO:0000256" key="1">
    <source>
        <dbReference type="SAM" id="MobiDB-lite"/>
    </source>
</evidence>
<name>A0A317E7T0_9PROT</name>
<accession>A0A317E7T0</accession>
<feature type="compositionally biased region" description="Low complexity" evidence="1">
    <location>
        <begin position="113"/>
        <end position="131"/>
    </location>
</feature>
<dbReference type="AlphaFoldDB" id="A0A317E7T0"/>